<gene>
    <name evidence="1" type="ORF">Acr_27g0007020</name>
</gene>
<dbReference type="EMBL" id="BJWL01000027">
    <property type="protein sequence ID" value="GFZ18963.1"/>
    <property type="molecule type" value="Genomic_DNA"/>
</dbReference>
<reference evidence="1 2" key="1">
    <citation type="submission" date="2019-07" db="EMBL/GenBank/DDBJ databases">
        <title>De Novo Assembly of kiwifruit Actinidia rufa.</title>
        <authorList>
            <person name="Sugita-Konishi S."/>
            <person name="Sato K."/>
            <person name="Mori E."/>
            <person name="Abe Y."/>
            <person name="Kisaki G."/>
            <person name="Hamano K."/>
            <person name="Suezawa K."/>
            <person name="Otani M."/>
            <person name="Fukuda T."/>
            <person name="Manabe T."/>
            <person name="Gomi K."/>
            <person name="Tabuchi M."/>
            <person name="Akimitsu K."/>
            <person name="Kataoka I."/>
        </authorList>
    </citation>
    <scope>NUCLEOTIDE SEQUENCE [LARGE SCALE GENOMIC DNA]</scope>
    <source>
        <strain evidence="2">cv. Fuchu</strain>
    </source>
</reference>
<comment type="caution">
    <text evidence="1">The sequence shown here is derived from an EMBL/GenBank/DDBJ whole genome shotgun (WGS) entry which is preliminary data.</text>
</comment>
<dbReference type="AlphaFoldDB" id="A0A7J0H777"/>
<name>A0A7J0H777_9ERIC</name>
<sequence length="108" mass="12079">MARKPGDGKITSSRLPSSQMLDRSWFKKLSSGTIDSFGDLSRLFICHFHELPAVLEVESANDKVVIMAVMEGLLAQVRYLIPLSKNILETQLALQNKADKYIAVEELD</sequence>
<organism evidence="1 2">
    <name type="scientific">Actinidia rufa</name>
    <dbReference type="NCBI Taxonomy" id="165716"/>
    <lineage>
        <taxon>Eukaryota</taxon>
        <taxon>Viridiplantae</taxon>
        <taxon>Streptophyta</taxon>
        <taxon>Embryophyta</taxon>
        <taxon>Tracheophyta</taxon>
        <taxon>Spermatophyta</taxon>
        <taxon>Magnoliopsida</taxon>
        <taxon>eudicotyledons</taxon>
        <taxon>Gunneridae</taxon>
        <taxon>Pentapetalae</taxon>
        <taxon>asterids</taxon>
        <taxon>Ericales</taxon>
        <taxon>Actinidiaceae</taxon>
        <taxon>Actinidia</taxon>
    </lineage>
</organism>
<dbReference type="OrthoDB" id="1737504at2759"/>
<accession>A0A7J0H777</accession>
<evidence type="ECO:0000313" key="1">
    <source>
        <dbReference type="EMBL" id="GFZ18963.1"/>
    </source>
</evidence>
<proteinExistence type="predicted"/>
<dbReference type="Proteomes" id="UP000585474">
    <property type="component" value="Unassembled WGS sequence"/>
</dbReference>
<protein>
    <submittedName>
        <fullName evidence="1">Uncharacterized protein</fullName>
    </submittedName>
</protein>
<evidence type="ECO:0000313" key="2">
    <source>
        <dbReference type="Proteomes" id="UP000585474"/>
    </source>
</evidence>
<keyword evidence="2" id="KW-1185">Reference proteome</keyword>